<evidence type="ECO:0000313" key="2">
    <source>
        <dbReference type="Proteomes" id="UP000198553"/>
    </source>
</evidence>
<protein>
    <submittedName>
        <fullName evidence="1">Uncharacterized protein</fullName>
    </submittedName>
</protein>
<evidence type="ECO:0000313" key="1">
    <source>
        <dbReference type="EMBL" id="SEM52107.1"/>
    </source>
</evidence>
<gene>
    <name evidence="1" type="ORF">SAMN05192533_103228</name>
</gene>
<dbReference type="STRING" id="930146.SAMN05192533_103228"/>
<organism evidence="1 2">
    <name type="scientific">Mesobacillus persicus</name>
    <dbReference type="NCBI Taxonomy" id="930146"/>
    <lineage>
        <taxon>Bacteria</taxon>
        <taxon>Bacillati</taxon>
        <taxon>Bacillota</taxon>
        <taxon>Bacilli</taxon>
        <taxon>Bacillales</taxon>
        <taxon>Bacillaceae</taxon>
        <taxon>Mesobacillus</taxon>
    </lineage>
</organism>
<dbReference type="AlphaFoldDB" id="A0A1H7Z3P9"/>
<dbReference type="EMBL" id="FOBW01000003">
    <property type="protein sequence ID" value="SEM52107.1"/>
    <property type="molecule type" value="Genomic_DNA"/>
</dbReference>
<accession>A0A1H7Z3P9</accession>
<keyword evidence="2" id="KW-1185">Reference proteome</keyword>
<dbReference type="Proteomes" id="UP000198553">
    <property type="component" value="Unassembled WGS sequence"/>
</dbReference>
<proteinExistence type="predicted"/>
<sequence length="153" mass="18456">MLYIRDIEKIIKNTLLELNLKLNYEFNNDIIAPMSFNVSTNTIKFNYLHINGFLSRIKIKESQENLIKILLFHEIGYYLDYKKNKYDLRTLMYGDEEEIENLKTQIEMNAWDYGRTLVPDELLDSYDKVRELDRVLLIFNRSLIPFWIGRLYS</sequence>
<reference evidence="2" key="1">
    <citation type="submission" date="2016-10" db="EMBL/GenBank/DDBJ databases">
        <authorList>
            <person name="Varghese N."/>
            <person name="Submissions S."/>
        </authorList>
    </citation>
    <scope>NUCLEOTIDE SEQUENCE [LARGE SCALE GENOMIC DNA]</scope>
    <source>
        <strain evidence="2">B48,IBRC-M 10115,DSM 25386,CECT 8001</strain>
    </source>
</reference>
<dbReference type="OrthoDB" id="2965969at2"/>
<name>A0A1H7Z3P9_9BACI</name>
<dbReference type="RefSeq" id="WP_090742383.1">
    <property type="nucleotide sequence ID" value="NZ_FOBW01000003.1"/>
</dbReference>